<dbReference type="RefSeq" id="WP_301225646.1">
    <property type="nucleotide sequence ID" value="NZ_JAROCG010000001.1"/>
</dbReference>
<feature type="transmembrane region" description="Helical" evidence="1">
    <location>
        <begin position="40"/>
        <end position="61"/>
    </location>
</feature>
<reference evidence="2" key="1">
    <citation type="submission" date="2023-06" db="EMBL/GenBank/DDBJ databases">
        <title>MT1 and MT2 Draft Genomes of Novel Species.</title>
        <authorList>
            <person name="Venkateswaran K."/>
        </authorList>
    </citation>
    <scope>NUCLEOTIDE SEQUENCE</scope>
    <source>
        <strain evidence="2">IIF3SC-B10</strain>
    </source>
</reference>
<keyword evidence="1" id="KW-0472">Membrane</keyword>
<evidence type="ECO:0000256" key="1">
    <source>
        <dbReference type="SAM" id="Phobius"/>
    </source>
</evidence>
<keyword evidence="1" id="KW-1133">Transmembrane helix</keyword>
<feature type="transmembrane region" description="Helical" evidence="1">
    <location>
        <begin position="73"/>
        <end position="93"/>
    </location>
</feature>
<organism evidence="2 3">
    <name type="scientific">Arthrobacter burdickii</name>
    <dbReference type="NCBI Taxonomy" id="3035920"/>
    <lineage>
        <taxon>Bacteria</taxon>
        <taxon>Bacillati</taxon>
        <taxon>Actinomycetota</taxon>
        <taxon>Actinomycetes</taxon>
        <taxon>Micrococcales</taxon>
        <taxon>Micrococcaceae</taxon>
        <taxon>Arthrobacter</taxon>
    </lineage>
</organism>
<gene>
    <name evidence="2" type="ORF">P5G52_06200</name>
</gene>
<keyword evidence="1" id="KW-0812">Transmembrane</keyword>
<dbReference type="EMBL" id="JAROCG010000001">
    <property type="protein sequence ID" value="MDN4610458.1"/>
    <property type="molecule type" value="Genomic_DNA"/>
</dbReference>
<feature type="transmembrane region" description="Helical" evidence="1">
    <location>
        <begin position="113"/>
        <end position="133"/>
    </location>
</feature>
<proteinExistence type="predicted"/>
<accession>A0ABT8JZ56</accession>
<dbReference type="Proteomes" id="UP001174209">
    <property type="component" value="Unassembled WGS sequence"/>
</dbReference>
<comment type="caution">
    <text evidence="2">The sequence shown here is derived from an EMBL/GenBank/DDBJ whole genome shotgun (WGS) entry which is preliminary data.</text>
</comment>
<name>A0ABT8JZ56_9MICC</name>
<sequence>MSSAGSGGSIRFRIHSRLSATATAFSCALHLAMIGGHGNWAMGALLVGMVALCLPCVVHLWRSASVGAARRVTAAALGMVALHLVILCAGSPAGHPHSRAGDLADISQPSAHLAMLGVMAVELVTAMTASSLVGRLLSSERLRVHGARSS</sequence>
<keyword evidence="3" id="KW-1185">Reference proteome</keyword>
<protein>
    <submittedName>
        <fullName evidence="2">Uncharacterized protein</fullName>
    </submittedName>
</protein>
<evidence type="ECO:0000313" key="3">
    <source>
        <dbReference type="Proteomes" id="UP001174209"/>
    </source>
</evidence>
<evidence type="ECO:0000313" key="2">
    <source>
        <dbReference type="EMBL" id="MDN4610458.1"/>
    </source>
</evidence>